<evidence type="ECO:0000313" key="3">
    <source>
        <dbReference type="Proteomes" id="UP000076066"/>
    </source>
</evidence>
<evidence type="ECO:0000313" key="2">
    <source>
        <dbReference type="EMBL" id="AMW35725.1"/>
    </source>
</evidence>
<sequence length="136" mass="15521">MFRRIKCSFHSCDEVRAMKTTHGVEGVHATESISLGWRDKVKIIILQTTVQQSWRRDAVTFMLIFAVIGAGWLLGSQAMQWCGLAILVAIFFLRRCNEYRASRRKNYLTPQQAADCLYARYGVKARGSKQSDEGGW</sequence>
<keyword evidence="2" id="KW-0614">Plasmid</keyword>
<keyword evidence="1" id="KW-1133">Transmembrane helix</keyword>
<dbReference type="Proteomes" id="UP000076066">
    <property type="component" value="Plasmid unnamed 1"/>
</dbReference>
<geneLocation type="plasmid" evidence="2 3">
    <name>unnamed 1</name>
</geneLocation>
<reference evidence="2 3" key="1">
    <citation type="submission" date="2016-02" db="EMBL/GenBank/DDBJ databases">
        <title>Complete Genome of H5569, the type strain of the newly described species Haematospirillium jordaniae.</title>
        <authorList>
            <person name="Nicholson A.C."/>
            <person name="Humrighouse B.W."/>
            <person name="Loparov V."/>
            <person name="McQuiston J.R."/>
        </authorList>
    </citation>
    <scope>NUCLEOTIDE SEQUENCE [LARGE SCALE GENOMIC DNA]</scope>
    <source>
        <strain evidence="2 3">H5569</strain>
        <plasmid evidence="3">Plasmid unnamed 1</plasmid>
    </source>
</reference>
<dbReference type="KEGG" id="hjo:AY555_10115"/>
<evidence type="ECO:0000256" key="1">
    <source>
        <dbReference type="SAM" id="Phobius"/>
    </source>
</evidence>
<keyword evidence="3" id="KW-1185">Reference proteome</keyword>
<keyword evidence="1" id="KW-0812">Transmembrane</keyword>
<dbReference type="EMBL" id="CP014526">
    <property type="protein sequence ID" value="AMW35725.1"/>
    <property type="molecule type" value="Genomic_DNA"/>
</dbReference>
<dbReference type="AlphaFoldDB" id="A0A143DG69"/>
<keyword evidence="1" id="KW-0472">Membrane</keyword>
<feature type="transmembrane region" description="Helical" evidence="1">
    <location>
        <begin position="78"/>
        <end position="96"/>
    </location>
</feature>
<feature type="transmembrane region" description="Helical" evidence="1">
    <location>
        <begin position="54"/>
        <end position="72"/>
    </location>
</feature>
<gene>
    <name evidence="2" type="ORF">AY555_10115</name>
</gene>
<accession>A0A143DG69</accession>
<protein>
    <submittedName>
        <fullName evidence="2">Uncharacterized protein</fullName>
    </submittedName>
</protein>
<proteinExistence type="predicted"/>
<name>A0A143DG69_9PROT</name>
<organism evidence="2 3">
    <name type="scientific">Haematospirillum jordaniae</name>
    <dbReference type="NCBI Taxonomy" id="1549855"/>
    <lineage>
        <taxon>Bacteria</taxon>
        <taxon>Pseudomonadati</taxon>
        <taxon>Pseudomonadota</taxon>
        <taxon>Alphaproteobacteria</taxon>
        <taxon>Rhodospirillales</taxon>
        <taxon>Novispirillaceae</taxon>
        <taxon>Haematospirillum</taxon>
    </lineage>
</organism>